<keyword evidence="3" id="KW-0378">Hydrolase</keyword>
<dbReference type="AlphaFoldDB" id="A0A9W7W4D8"/>
<dbReference type="PROSITE" id="PS00383">
    <property type="entry name" value="TYR_PHOSPHATASE_1"/>
    <property type="match status" value="1"/>
</dbReference>
<evidence type="ECO:0000256" key="3">
    <source>
        <dbReference type="ARBA" id="ARBA00022801"/>
    </source>
</evidence>
<feature type="non-terminal residue" evidence="7">
    <location>
        <position position="137"/>
    </location>
</feature>
<feature type="domain" description="Tyrosine specific protein phosphatases" evidence="6">
    <location>
        <begin position="72"/>
        <end position="130"/>
    </location>
</feature>
<dbReference type="InterPro" id="IPR000340">
    <property type="entry name" value="Dual-sp_phosphatase_cat-dom"/>
</dbReference>
<dbReference type="Pfam" id="PF00782">
    <property type="entry name" value="DSPc"/>
    <property type="match status" value="1"/>
</dbReference>
<dbReference type="Proteomes" id="UP001138500">
    <property type="component" value="Unassembled WGS sequence"/>
</dbReference>
<dbReference type="GO" id="GO:0008138">
    <property type="term" value="F:protein tyrosine/serine/threonine phosphatase activity"/>
    <property type="evidence" value="ECO:0007669"/>
    <property type="project" value="TreeGrafter"/>
</dbReference>
<evidence type="ECO:0000313" key="8">
    <source>
        <dbReference type="Proteomes" id="UP001138500"/>
    </source>
</evidence>
<sequence>MDDMSLLLDKVPGELDLYIGGLFTLRRREALRAAGISHVLSVLRPPLDPTLFDGFQHQLVEVDDVDDENLLEHFPACNRFIQHALETGGGVLVHCAMGKSRSATIACAYLMRRHGLTPDQALAQIRASRPLCEPNEG</sequence>
<name>A0A9W7W4D8_9PEZI</name>
<dbReference type="SMART" id="SM00195">
    <property type="entry name" value="DSPc"/>
    <property type="match status" value="1"/>
</dbReference>
<dbReference type="GO" id="GO:0004725">
    <property type="term" value="F:protein tyrosine phosphatase activity"/>
    <property type="evidence" value="ECO:0007669"/>
    <property type="project" value="UniProtKB-EC"/>
</dbReference>
<proteinExistence type="inferred from homology"/>
<dbReference type="InterPro" id="IPR020422">
    <property type="entry name" value="TYR_PHOSPHATASE_DUAL_dom"/>
</dbReference>
<evidence type="ECO:0000256" key="2">
    <source>
        <dbReference type="ARBA" id="ARBA00013064"/>
    </source>
</evidence>
<dbReference type="PANTHER" id="PTHR45848">
    <property type="entry name" value="DUAL SPECIFICITY PROTEIN PHOSPHATASE 12 FAMILY MEMBER"/>
    <property type="match status" value="1"/>
</dbReference>
<feature type="domain" description="Tyrosine-protein phosphatase" evidence="5">
    <location>
        <begin position="9"/>
        <end position="137"/>
    </location>
</feature>
<gene>
    <name evidence="7" type="ORF">Tdes44962_MAKER08608</name>
</gene>
<evidence type="ECO:0000259" key="5">
    <source>
        <dbReference type="PROSITE" id="PS50054"/>
    </source>
</evidence>
<dbReference type="GO" id="GO:0005634">
    <property type="term" value="C:nucleus"/>
    <property type="evidence" value="ECO:0007669"/>
    <property type="project" value="TreeGrafter"/>
</dbReference>
<reference evidence="7 8" key="2">
    <citation type="journal article" date="2021" name="Curr. Genet.">
        <title>Genetic response to nitrogen starvation in the aggressive Eucalyptus foliar pathogen Teratosphaeria destructans.</title>
        <authorList>
            <person name="Havenga M."/>
            <person name="Wingfield B.D."/>
            <person name="Wingfield M.J."/>
            <person name="Dreyer L.L."/>
            <person name="Roets F."/>
            <person name="Aylward J."/>
        </authorList>
    </citation>
    <scope>NUCLEOTIDE SEQUENCE [LARGE SCALE GENOMIC DNA]</scope>
    <source>
        <strain evidence="7">CMW44962</strain>
    </source>
</reference>
<dbReference type="InterPro" id="IPR016130">
    <property type="entry name" value="Tyr_Pase_AS"/>
</dbReference>
<dbReference type="InterPro" id="IPR029021">
    <property type="entry name" value="Prot-tyrosine_phosphatase-like"/>
</dbReference>
<dbReference type="PANTHER" id="PTHR45848:SF4">
    <property type="entry name" value="DUAL SPECIFICITY PROTEIN PHOSPHATASE 12"/>
    <property type="match status" value="1"/>
</dbReference>
<comment type="similarity">
    <text evidence="1">Belongs to the protein-tyrosine phosphatase family. Non-receptor class dual specificity subfamily.</text>
</comment>
<evidence type="ECO:0000256" key="4">
    <source>
        <dbReference type="ARBA" id="ARBA00022912"/>
    </source>
</evidence>
<dbReference type="Gene3D" id="3.90.190.10">
    <property type="entry name" value="Protein tyrosine phosphatase superfamily"/>
    <property type="match status" value="1"/>
</dbReference>
<accession>A0A9W7W4D8</accession>
<organism evidence="7 8">
    <name type="scientific">Teratosphaeria destructans</name>
    <dbReference type="NCBI Taxonomy" id="418781"/>
    <lineage>
        <taxon>Eukaryota</taxon>
        <taxon>Fungi</taxon>
        <taxon>Dikarya</taxon>
        <taxon>Ascomycota</taxon>
        <taxon>Pezizomycotina</taxon>
        <taxon>Dothideomycetes</taxon>
        <taxon>Dothideomycetidae</taxon>
        <taxon>Mycosphaerellales</taxon>
        <taxon>Teratosphaeriaceae</taxon>
        <taxon>Teratosphaeria</taxon>
    </lineage>
</organism>
<reference evidence="7 8" key="1">
    <citation type="journal article" date="2018" name="IMA Fungus">
        <title>IMA Genome-F 10: Nine draft genome sequences of Claviceps purpurea s.lat., including C. arundinis, C. humidiphila, and C. cf. spartinae, pseudomolecules for the pitch canker pathogen Fusarium circinatum, draft genome of Davidsoniella eucalypti, Grosmannia galeiformis, Quambalaria eucalypti, and Teratosphaeria destructans.</title>
        <authorList>
            <person name="Wingfield B.D."/>
            <person name="Liu M."/>
            <person name="Nguyen H.D."/>
            <person name="Lane F.A."/>
            <person name="Morgan S.W."/>
            <person name="De Vos L."/>
            <person name="Wilken P.M."/>
            <person name="Duong T.A."/>
            <person name="Aylward J."/>
            <person name="Coetzee M.P."/>
            <person name="Dadej K."/>
            <person name="De Beer Z.W."/>
            <person name="Findlay W."/>
            <person name="Havenga M."/>
            <person name="Kolarik M."/>
            <person name="Menzies J.G."/>
            <person name="Naidoo K."/>
            <person name="Pochopski O."/>
            <person name="Shoukouhi P."/>
            <person name="Santana Q.C."/>
            <person name="Seifert K.A."/>
            <person name="Soal N."/>
            <person name="Steenkamp E.T."/>
            <person name="Tatham C.T."/>
            <person name="van der Nest M.A."/>
            <person name="Wingfield M.J."/>
        </authorList>
    </citation>
    <scope>NUCLEOTIDE SEQUENCE [LARGE SCALE GENOMIC DNA]</scope>
    <source>
        <strain evidence="7">CMW44962</strain>
    </source>
</reference>
<evidence type="ECO:0000259" key="6">
    <source>
        <dbReference type="PROSITE" id="PS50056"/>
    </source>
</evidence>
<dbReference type="PROSITE" id="PS50056">
    <property type="entry name" value="TYR_PHOSPHATASE_2"/>
    <property type="match status" value="1"/>
</dbReference>
<keyword evidence="8" id="KW-1185">Reference proteome</keyword>
<dbReference type="EMBL" id="RIBY02000979">
    <property type="protein sequence ID" value="KAH9834696.1"/>
    <property type="molecule type" value="Genomic_DNA"/>
</dbReference>
<dbReference type="OrthoDB" id="10252009at2759"/>
<evidence type="ECO:0000256" key="1">
    <source>
        <dbReference type="ARBA" id="ARBA00008601"/>
    </source>
</evidence>
<dbReference type="InterPro" id="IPR000387">
    <property type="entry name" value="Tyr_Pase_dom"/>
</dbReference>
<keyword evidence="4" id="KW-0904">Protein phosphatase</keyword>
<dbReference type="CDD" id="cd14518">
    <property type="entry name" value="DSP_fungal_YVH1"/>
    <property type="match status" value="1"/>
</dbReference>
<dbReference type="PROSITE" id="PS50054">
    <property type="entry name" value="TYR_PHOSPHATASE_DUAL"/>
    <property type="match status" value="1"/>
</dbReference>
<comment type="caution">
    <text evidence="7">The sequence shown here is derived from an EMBL/GenBank/DDBJ whole genome shotgun (WGS) entry which is preliminary data.</text>
</comment>
<evidence type="ECO:0000313" key="7">
    <source>
        <dbReference type="EMBL" id="KAH9834696.1"/>
    </source>
</evidence>
<dbReference type="EC" id="3.1.3.48" evidence="2"/>
<dbReference type="SUPFAM" id="SSF52799">
    <property type="entry name" value="(Phosphotyrosine protein) phosphatases II"/>
    <property type="match status" value="1"/>
</dbReference>
<protein>
    <recommendedName>
        <fullName evidence="2">protein-tyrosine-phosphatase</fullName>
        <ecNumber evidence="2">3.1.3.48</ecNumber>
    </recommendedName>
</protein>